<dbReference type="PANTHER" id="PTHR13246:SF1">
    <property type="entry name" value="CYTOSOLIC ENDO-BETA-N-ACETYLGLUCOSAMINIDASE"/>
    <property type="match status" value="1"/>
</dbReference>
<protein>
    <recommendedName>
        <fullName evidence="3">mannosyl-glycoprotein endo-beta-N-acetylglucosaminidase</fullName>
        <ecNumber evidence="3">3.2.1.96</ecNumber>
    </recommendedName>
</protein>
<dbReference type="CDD" id="cd06547">
    <property type="entry name" value="GH85_ENGase"/>
    <property type="match status" value="1"/>
</dbReference>
<evidence type="ECO:0000256" key="5">
    <source>
        <dbReference type="ARBA" id="ARBA00022801"/>
    </source>
</evidence>
<feature type="domain" description="Cytosolic endo-beta-N-acetylglucosaminidase C-terminal" evidence="12">
    <location>
        <begin position="571"/>
        <end position="691"/>
    </location>
</feature>
<organism evidence="13 14">
    <name type="scientific">Kalanchoe fedtschenkoi</name>
    <name type="common">Lavender scallops</name>
    <name type="synonym">South American air plant</name>
    <dbReference type="NCBI Taxonomy" id="63787"/>
    <lineage>
        <taxon>Eukaryota</taxon>
        <taxon>Viridiplantae</taxon>
        <taxon>Streptophyta</taxon>
        <taxon>Embryophyta</taxon>
        <taxon>Tracheophyta</taxon>
        <taxon>Spermatophyta</taxon>
        <taxon>Magnoliopsida</taxon>
        <taxon>eudicotyledons</taxon>
        <taxon>Gunneridae</taxon>
        <taxon>Pentapetalae</taxon>
        <taxon>Saxifragales</taxon>
        <taxon>Crassulaceae</taxon>
        <taxon>Kalanchoe</taxon>
    </lineage>
</organism>
<reference evidence="13" key="1">
    <citation type="submission" date="2021-01" db="UniProtKB">
        <authorList>
            <consortium name="EnsemblPlants"/>
        </authorList>
    </citation>
    <scope>IDENTIFICATION</scope>
</reference>
<comment type="catalytic activity">
    <reaction evidence="7">
        <text>an N(4)-(oligosaccharide-(1-&gt;3)-[oligosaccharide-(1-&gt;6)]-beta-D-Man-(1-&gt;4)-beta-D-GlcNAc-(1-&gt;4)-alpha-D-GlcNAc)-L-asparaginyl-[protein] + H2O = an oligosaccharide-(1-&gt;3)-[oligosaccharide-(1-&gt;6)]-beta-D-Man-(1-&gt;4)-D-GlcNAc + N(4)-(N-acetyl-beta-D-glucosaminyl)-L-asparaginyl-[protein]</text>
        <dbReference type="Rhea" id="RHEA:73067"/>
        <dbReference type="Rhea" id="RHEA-COMP:12603"/>
        <dbReference type="Rhea" id="RHEA-COMP:18176"/>
        <dbReference type="ChEBI" id="CHEBI:15377"/>
        <dbReference type="ChEBI" id="CHEBI:132248"/>
        <dbReference type="ChEBI" id="CHEBI:192714"/>
        <dbReference type="ChEBI" id="CHEBI:192715"/>
        <dbReference type="EC" id="3.2.1.96"/>
    </reaction>
</comment>
<comment type="function">
    <text evidence="8">Endoglycosidase that releases N-glycans from glycoproteins by cleaving the beta-1,4-glycosidic bond in the N,N'-diacetylchitobiose core. Involved in the production of high-mannose type N-glycans during plant development and fruit maturation.</text>
</comment>
<dbReference type="InterPro" id="IPR057882">
    <property type="entry name" value="ENGase_C"/>
</dbReference>
<dbReference type="Pfam" id="PF25529">
    <property type="entry name" value="Ig_ENGASE1_C"/>
    <property type="match status" value="1"/>
</dbReference>
<keyword evidence="5" id="KW-0378">Hydrolase</keyword>
<dbReference type="GO" id="GO:0006491">
    <property type="term" value="P:N-glycan processing"/>
    <property type="evidence" value="ECO:0007669"/>
    <property type="project" value="UniProtKB-ARBA"/>
</dbReference>
<evidence type="ECO:0000256" key="7">
    <source>
        <dbReference type="ARBA" id="ARBA00034414"/>
    </source>
</evidence>
<comment type="similarity">
    <text evidence="2">Belongs to the glycosyl hydrolase 85 family.</text>
</comment>
<dbReference type="Gramene" id="Kaladp0037s0178.1.v1.1">
    <property type="protein sequence ID" value="Kaladp0037s0178.1.v1.1"/>
    <property type="gene ID" value="Kaladp0037s0178.v1.1"/>
</dbReference>
<accession>A0A7N0TH75</accession>
<evidence type="ECO:0000259" key="11">
    <source>
        <dbReference type="Pfam" id="PF03644"/>
    </source>
</evidence>
<keyword evidence="10" id="KW-0812">Transmembrane</keyword>
<dbReference type="InterPro" id="IPR005201">
    <property type="entry name" value="TIM_ENGase"/>
</dbReference>
<sequence length="788" mass="87518">MSEASRHEGGETTGREPQFDPLQPAVPISYPLKTLDELESRAYFDSFHYPFNVASVSLRSRALPDRPRMLVCHDMAGGYGDDKWVQGGDNAGAYAIWHWYLIDVFVYFSHSLVTLPPPGWVNTAHRHGVKVLGTFITEWDEGRAISNKLLATTESAHMYADRLAELATALGFDGWLINMEVKLDKEQIPNLKEFVSHLTERMHAAVPHSLVIWYDSVTIDGELSWQDQLNDNNKPFFDICDGIFVNYTWKENYPKLSGLAAGDRKLDVYMGIDVFGRGAYGGGQWNVNAALDVLKQDRVSAAIFAPGWVYETNQPPDFQTAQNRWWSLVEKSWGIVRAYPDELPFCANFDQGRGFHFYVDGMRLSDKPWCNMSLQSLQPLLSFSEESALTVEATVDLEEESYSGGGSITLKGTLGDKAYCVKRLFQGDLCLGDSPVTFTYSVKSTDSSRIGLCVHFVSTSNEKSSILLASWGDNLITMSQFSNKFSKIIMPQRVTRQEDAPGWIIQESSLSMDGYILTSISAVCYKSSLRLVEKRLDYVSERPGTTSENQSGFHAVLGHIKVTSAQPNSPFPPQTSWKVEGQFITQAKDSARSKSISLKIFWKLETKTDIVFSHFNIFVVQIQKLANGDSNGAPHNTTPVFLGSAHTKAFYVSDLPILPGTLSLKFIIQVSLLDGTCQSLEDSPRLLLDVEDEKNPHNGILVQMWHSGNGDNCLLHVPVLCDSNEVQGPHSLVKQGKCDSTTAIKHPSGCASVISVHGSGLGWIGTFMILCLCLFGVYLLADAAYGYY</sequence>
<feature type="transmembrane region" description="Helical" evidence="10">
    <location>
        <begin position="760"/>
        <end position="781"/>
    </location>
</feature>
<evidence type="ECO:0000256" key="1">
    <source>
        <dbReference type="ARBA" id="ARBA00004514"/>
    </source>
</evidence>
<evidence type="ECO:0000256" key="9">
    <source>
        <dbReference type="SAM" id="MobiDB-lite"/>
    </source>
</evidence>
<proteinExistence type="inferred from homology"/>
<evidence type="ECO:0000256" key="8">
    <source>
        <dbReference type="ARBA" id="ARBA00060018"/>
    </source>
</evidence>
<keyword evidence="6" id="KW-0326">Glycosidase</keyword>
<dbReference type="Pfam" id="PF03644">
    <property type="entry name" value="Glyco_hydro_85"/>
    <property type="match status" value="1"/>
</dbReference>
<evidence type="ECO:0000256" key="2">
    <source>
        <dbReference type="ARBA" id="ARBA00007849"/>
    </source>
</evidence>
<keyword evidence="4" id="KW-0963">Cytoplasm</keyword>
<feature type="compositionally biased region" description="Basic and acidic residues" evidence="9">
    <location>
        <begin position="1"/>
        <end position="18"/>
    </location>
</feature>
<keyword evidence="10" id="KW-0472">Membrane</keyword>
<evidence type="ECO:0000256" key="6">
    <source>
        <dbReference type="ARBA" id="ARBA00023295"/>
    </source>
</evidence>
<evidence type="ECO:0000313" key="13">
    <source>
        <dbReference type="EnsemblPlants" id="Kaladp0037s0178.1.v1.1"/>
    </source>
</evidence>
<feature type="domain" description="Cytosolic endo-beta-N-acetylglucosaminidase TIM barrel" evidence="11">
    <location>
        <begin position="79"/>
        <end position="356"/>
    </location>
</feature>
<feature type="region of interest" description="Disordered" evidence="9">
    <location>
        <begin position="1"/>
        <end position="24"/>
    </location>
</feature>
<dbReference type="Proteomes" id="UP000594263">
    <property type="component" value="Unplaced"/>
</dbReference>
<keyword evidence="10" id="KW-1133">Transmembrane helix</keyword>
<dbReference type="GO" id="GO:0033925">
    <property type="term" value="F:mannosyl-glycoprotein endo-beta-N-acetylglucosaminidase activity"/>
    <property type="evidence" value="ECO:0007669"/>
    <property type="project" value="UniProtKB-EC"/>
</dbReference>
<dbReference type="EnsemblPlants" id="Kaladp0037s0178.1.v1.1">
    <property type="protein sequence ID" value="Kaladp0037s0178.1.v1.1"/>
    <property type="gene ID" value="Kaladp0037s0178.v1.1"/>
</dbReference>
<dbReference type="PANTHER" id="PTHR13246">
    <property type="entry name" value="ENDO BETA N-ACETYLGLUCOSAMINIDASE"/>
    <property type="match status" value="1"/>
</dbReference>
<dbReference type="FunFam" id="3.20.20.80:FF:000043">
    <property type="entry name" value="cytosolic endo-beta-N-acetylglucosaminidase"/>
    <property type="match status" value="1"/>
</dbReference>
<dbReference type="Gene3D" id="3.20.20.80">
    <property type="entry name" value="Glycosidases"/>
    <property type="match status" value="1"/>
</dbReference>
<comment type="subcellular location">
    <subcellularLocation>
        <location evidence="1">Cytoplasm</location>
        <location evidence="1">Cytosol</location>
    </subcellularLocation>
</comment>
<dbReference type="EC" id="3.2.1.96" evidence="3"/>
<dbReference type="InterPro" id="IPR032979">
    <property type="entry name" value="ENGase"/>
</dbReference>
<dbReference type="OMA" id="WGVLQSY"/>
<evidence type="ECO:0000256" key="4">
    <source>
        <dbReference type="ARBA" id="ARBA00022490"/>
    </source>
</evidence>
<dbReference type="Gene3D" id="2.60.120.260">
    <property type="entry name" value="Galactose-binding domain-like"/>
    <property type="match status" value="1"/>
</dbReference>
<evidence type="ECO:0000313" key="14">
    <source>
        <dbReference type="Proteomes" id="UP000594263"/>
    </source>
</evidence>
<dbReference type="GO" id="GO:0005829">
    <property type="term" value="C:cytosol"/>
    <property type="evidence" value="ECO:0007669"/>
    <property type="project" value="UniProtKB-SubCell"/>
</dbReference>
<keyword evidence="14" id="KW-1185">Reference proteome</keyword>
<evidence type="ECO:0000256" key="10">
    <source>
        <dbReference type="SAM" id="Phobius"/>
    </source>
</evidence>
<dbReference type="AlphaFoldDB" id="A0A7N0TH75"/>
<evidence type="ECO:0000259" key="12">
    <source>
        <dbReference type="Pfam" id="PF25529"/>
    </source>
</evidence>
<name>A0A7N0TH75_KALFE</name>
<evidence type="ECO:0000256" key="3">
    <source>
        <dbReference type="ARBA" id="ARBA00012566"/>
    </source>
</evidence>